<dbReference type="CDD" id="cd00082">
    <property type="entry name" value="HisKA"/>
    <property type="match status" value="1"/>
</dbReference>
<feature type="domain" description="PAC" evidence="14">
    <location>
        <begin position="108"/>
        <end position="160"/>
    </location>
</feature>
<feature type="domain" description="Histidine kinase" evidence="12">
    <location>
        <begin position="286"/>
        <end position="505"/>
    </location>
</feature>
<dbReference type="NCBIfam" id="TIGR00229">
    <property type="entry name" value="sensory_box"/>
    <property type="match status" value="2"/>
</dbReference>
<dbReference type="SMART" id="SM00086">
    <property type="entry name" value="PAC"/>
    <property type="match status" value="2"/>
</dbReference>
<dbReference type="OrthoDB" id="7179697at2"/>
<dbReference type="Gene3D" id="3.30.450.20">
    <property type="entry name" value="PAS domain"/>
    <property type="match status" value="2"/>
</dbReference>
<evidence type="ECO:0000259" key="12">
    <source>
        <dbReference type="PROSITE" id="PS50109"/>
    </source>
</evidence>
<sequence>MTERPKNIEDHSTPPYSAIPEISSYRLHPTSEKALGEGFLSYALDQHASVSIADATGRITYVNDKFLGSCGYERHELIGQNHRLLNSGYHSREFYSALWSTIASGKTWSGEMKNRKKSGEPYWIKSTIVPRLNEIGKPAGFLSIRTDITLEKAAEALKVQQETFNFSHSEVYMYWADNLKLFYLNEMAQDRWKLKKRELYGKTPMDFDSKFSNGEVIGIFNRIKTGEKNVVSVITESTRTDGTTYPVEVSAQLVHPEGGRPRFVVLVQDITDRMKAEKAKSEFIATVNHELRTPLTSLKGALDLIKSGVGGKLPDKAGNLIDIADRSSARLGYLINNLLDAEKIEKGNIVSDMERVDMSHVIEAAIREVSSHSIVRKNRICSFGTASPVCVMGDRDRLFQVIENLLSNALKFSNADDIVEVTLVREKTMVRVSVKDIGIGMPEDITARIFDRFTQADSTDHRKVGGVGLGLSLVKAIIDDHGGTINCVSEVGKGTTFSFCLKRRLDWGDE</sequence>
<evidence type="ECO:0000256" key="8">
    <source>
        <dbReference type="ARBA" id="ARBA00022777"/>
    </source>
</evidence>
<dbReference type="GO" id="GO:0005524">
    <property type="term" value="F:ATP binding"/>
    <property type="evidence" value="ECO:0007669"/>
    <property type="project" value="UniProtKB-KW"/>
</dbReference>
<dbReference type="InterPro" id="IPR035965">
    <property type="entry name" value="PAS-like_dom_sf"/>
</dbReference>
<reference evidence="15 16" key="1">
    <citation type="submission" date="2019-03" db="EMBL/GenBank/DDBJ databases">
        <authorList>
            <person name="Zhang S."/>
        </authorList>
    </citation>
    <scope>NUCLEOTIDE SEQUENCE [LARGE SCALE GENOMIC DNA]</scope>
    <source>
        <strain evidence="15 16">S4J41</strain>
    </source>
</reference>
<dbReference type="SMART" id="SM00387">
    <property type="entry name" value="HATPase_c"/>
    <property type="match status" value="1"/>
</dbReference>
<evidence type="ECO:0000256" key="3">
    <source>
        <dbReference type="ARBA" id="ARBA00012438"/>
    </source>
</evidence>
<dbReference type="GO" id="GO:0000155">
    <property type="term" value="F:phosphorelay sensor kinase activity"/>
    <property type="evidence" value="ECO:0007669"/>
    <property type="project" value="InterPro"/>
</dbReference>
<keyword evidence="5" id="KW-0597">Phosphoprotein</keyword>
<organism evidence="15 16">
    <name type="scientific">Antarcticimicrobium sediminis</name>
    <dbReference type="NCBI Taxonomy" id="2546227"/>
    <lineage>
        <taxon>Bacteria</taxon>
        <taxon>Pseudomonadati</taxon>
        <taxon>Pseudomonadota</taxon>
        <taxon>Alphaproteobacteria</taxon>
        <taxon>Rhodobacterales</taxon>
        <taxon>Paracoccaceae</taxon>
        <taxon>Antarcticimicrobium</taxon>
    </lineage>
</organism>
<protein>
    <recommendedName>
        <fullName evidence="3">histidine kinase</fullName>
        <ecNumber evidence="3">2.7.13.3</ecNumber>
    </recommendedName>
</protein>
<feature type="domain" description="PAS" evidence="13">
    <location>
        <begin position="50"/>
        <end position="81"/>
    </location>
</feature>
<evidence type="ECO:0000256" key="2">
    <source>
        <dbReference type="ARBA" id="ARBA00004236"/>
    </source>
</evidence>
<dbReference type="AlphaFoldDB" id="A0A4R5EXX0"/>
<comment type="caution">
    <text evidence="15">The sequence shown here is derived from an EMBL/GenBank/DDBJ whole genome shotgun (WGS) entry which is preliminary data.</text>
</comment>
<dbReference type="Proteomes" id="UP000294662">
    <property type="component" value="Unassembled WGS sequence"/>
</dbReference>
<evidence type="ECO:0000256" key="9">
    <source>
        <dbReference type="ARBA" id="ARBA00022840"/>
    </source>
</evidence>
<dbReference type="Gene3D" id="3.30.565.10">
    <property type="entry name" value="Histidine kinase-like ATPase, C-terminal domain"/>
    <property type="match status" value="1"/>
</dbReference>
<gene>
    <name evidence="15" type="ORF">E1B25_07355</name>
</gene>
<keyword evidence="11" id="KW-0472">Membrane</keyword>
<dbReference type="FunFam" id="3.30.565.10:FF:000023">
    <property type="entry name" value="PAS domain-containing sensor histidine kinase"/>
    <property type="match status" value="1"/>
</dbReference>
<evidence type="ECO:0000256" key="1">
    <source>
        <dbReference type="ARBA" id="ARBA00000085"/>
    </source>
</evidence>
<evidence type="ECO:0000256" key="6">
    <source>
        <dbReference type="ARBA" id="ARBA00022679"/>
    </source>
</evidence>
<dbReference type="InterPro" id="IPR003661">
    <property type="entry name" value="HisK_dim/P_dom"/>
</dbReference>
<dbReference type="GO" id="GO:0006355">
    <property type="term" value="P:regulation of DNA-templated transcription"/>
    <property type="evidence" value="ECO:0007669"/>
    <property type="project" value="InterPro"/>
</dbReference>
<dbReference type="InterPro" id="IPR001610">
    <property type="entry name" value="PAC"/>
</dbReference>
<dbReference type="EC" id="2.7.13.3" evidence="3"/>
<dbReference type="SMART" id="SM00388">
    <property type="entry name" value="HisKA"/>
    <property type="match status" value="1"/>
</dbReference>
<comment type="subcellular location">
    <subcellularLocation>
        <location evidence="2">Cell membrane</location>
    </subcellularLocation>
</comment>
<feature type="domain" description="PAC" evidence="14">
    <location>
        <begin position="224"/>
        <end position="282"/>
    </location>
</feature>
<evidence type="ECO:0000259" key="13">
    <source>
        <dbReference type="PROSITE" id="PS50112"/>
    </source>
</evidence>
<proteinExistence type="predicted"/>
<evidence type="ECO:0000256" key="10">
    <source>
        <dbReference type="ARBA" id="ARBA00023012"/>
    </source>
</evidence>
<dbReference type="Gene3D" id="1.10.287.130">
    <property type="match status" value="1"/>
</dbReference>
<evidence type="ECO:0000256" key="7">
    <source>
        <dbReference type="ARBA" id="ARBA00022741"/>
    </source>
</evidence>
<dbReference type="Pfam" id="PF00512">
    <property type="entry name" value="HisKA"/>
    <property type="match status" value="1"/>
</dbReference>
<dbReference type="CDD" id="cd00075">
    <property type="entry name" value="HATPase"/>
    <property type="match status" value="1"/>
</dbReference>
<dbReference type="InterPro" id="IPR036890">
    <property type="entry name" value="HATPase_C_sf"/>
</dbReference>
<keyword evidence="7" id="KW-0547">Nucleotide-binding</keyword>
<dbReference type="EMBL" id="SMFP01000003">
    <property type="protein sequence ID" value="TDE39851.1"/>
    <property type="molecule type" value="Genomic_DNA"/>
</dbReference>
<dbReference type="Pfam" id="PF00989">
    <property type="entry name" value="PAS"/>
    <property type="match status" value="1"/>
</dbReference>
<dbReference type="RefSeq" id="WP_132828105.1">
    <property type="nucleotide sequence ID" value="NZ_SMFP01000003.1"/>
</dbReference>
<dbReference type="SUPFAM" id="SSF55874">
    <property type="entry name" value="ATPase domain of HSP90 chaperone/DNA topoisomerase II/histidine kinase"/>
    <property type="match status" value="1"/>
</dbReference>
<keyword evidence="9" id="KW-0067">ATP-binding</keyword>
<dbReference type="Pfam" id="PF13426">
    <property type="entry name" value="PAS_9"/>
    <property type="match status" value="1"/>
</dbReference>
<evidence type="ECO:0000313" key="15">
    <source>
        <dbReference type="EMBL" id="TDE39851.1"/>
    </source>
</evidence>
<dbReference type="CDD" id="cd00130">
    <property type="entry name" value="PAS"/>
    <property type="match status" value="1"/>
</dbReference>
<dbReference type="PROSITE" id="PS50113">
    <property type="entry name" value="PAC"/>
    <property type="match status" value="2"/>
</dbReference>
<name>A0A4R5EXX0_9RHOB</name>
<dbReference type="PRINTS" id="PR00344">
    <property type="entry name" value="BCTRLSENSOR"/>
</dbReference>
<dbReference type="PANTHER" id="PTHR43047">
    <property type="entry name" value="TWO-COMPONENT HISTIDINE PROTEIN KINASE"/>
    <property type="match status" value="1"/>
</dbReference>
<evidence type="ECO:0000256" key="11">
    <source>
        <dbReference type="ARBA" id="ARBA00023136"/>
    </source>
</evidence>
<dbReference type="InterPro" id="IPR004358">
    <property type="entry name" value="Sig_transdc_His_kin-like_C"/>
</dbReference>
<dbReference type="Pfam" id="PF02518">
    <property type="entry name" value="HATPase_c"/>
    <property type="match status" value="1"/>
</dbReference>
<dbReference type="PROSITE" id="PS50112">
    <property type="entry name" value="PAS"/>
    <property type="match status" value="1"/>
</dbReference>
<keyword evidence="6" id="KW-0808">Transferase</keyword>
<keyword evidence="10" id="KW-0902">Two-component regulatory system</keyword>
<evidence type="ECO:0000313" key="16">
    <source>
        <dbReference type="Proteomes" id="UP000294662"/>
    </source>
</evidence>
<dbReference type="InterPro" id="IPR000700">
    <property type="entry name" value="PAS-assoc_C"/>
</dbReference>
<dbReference type="SUPFAM" id="SSF55785">
    <property type="entry name" value="PYP-like sensor domain (PAS domain)"/>
    <property type="match status" value="2"/>
</dbReference>
<dbReference type="InterPro" id="IPR013767">
    <property type="entry name" value="PAS_fold"/>
</dbReference>
<evidence type="ECO:0000256" key="5">
    <source>
        <dbReference type="ARBA" id="ARBA00022553"/>
    </source>
</evidence>
<dbReference type="PANTHER" id="PTHR43047:SF72">
    <property type="entry name" value="OSMOSENSING HISTIDINE PROTEIN KINASE SLN1"/>
    <property type="match status" value="1"/>
</dbReference>
<dbReference type="GO" id="GO:0009927">
    <property type="term" value="F:histidine phosphotransfer kinase activity"/>
    <property type="evidence" value="ECO:0007669"/>
    <property type="project" value="TreeGrafter"/>
</dbReference>
<dbReference type="PROSITE" id="PS50109">
    <property type="entry name" value="HIS_KIN"/>
    <property type="match status" value="1"/>
</dbReference>
<accession>A0A4R5EXX0</accession>
<keyword evidence="4" id="KW-1003">Cell membrane</keyword>
<dbReference type="InterPro" id="IPR003594">
    <property type="entry name" value="HATPase_dom"/>
</dbReference>
<keyword evidence="16" id="KW-1185">Reference proteome</keyword>
<dbReference type="InterPro" id="IPR005467">
    <property type="entry name" value="His_kinase_dom"/>
</dbReference>
<evidence type="ECO:0000256" key="4">
    <source>
        <dbReference type="ARBA" id="ARBA00022475"/>
    </source>
</evidence>
<dbReference type="GO" id="GO:0005886">
    <property type="term" value="C:plasma membrane"/>
    <property type="evidence" value="ECO:0007669"/>
    <property type="project" value="UniProtKB-SubCell"/>
</dbReference>
<dbReference type="InterPro" id="IPR000014">
    <property type="entry name" value="PAS"/>
</dbReference>
<dbReference type="InterPro" id="IPR036097">
    <property type="entry name" value="HisK_dim/P_sf"/>
</dbReference>
<comment type="catalytic activity">
    <reaction evidence="1">
        <text>ATP + protein L-histidine = ADP + protein N-phospho-L-histidine.</text>
        <dbReference type="EC" id="2.7.13.3"/>
    </reaction>
</comment>
<evidence type="ECO:0000259" key="14">
    <source>
        <dbReference type="PROSITE" id="PS50113"/>
    </source>
</evidence>
<keyword evidence="8" id="KW-0418">Kinase</keyword>
<dbReference type="SUPFAM" id="SSF47384">
    <property type="entry name" value="Homodimeric domain of signal transducing histidine kinase"/>
    <property type="match status" value="1"/>
</dbReference>